<sequence length="133" mass="13793">MAVEGWLSVAWSGTQVSGKSCLGGALVPGRFAESFGSLGVSRRSERGLENHLAVGCLVGPTWVVVLGTASLFVGRWLADKMAVEGWLSAAWSGTQVSGKSCLGGALVPGRFAESFGSLGVSRRSERGLENHLA</sequence>
<feature type="non-terminal residue" evidence="2">
    <location>
        <position position="133"/>
    </location>
</feature>
<proteinExistence type="predicted"/>
<name>A0A813I5U2_POLGL</name>
<evidence type="ECO:0000313" key="2">
    <source>
        <dbReference type="EMBL" id="CAE8645164.1"/>
    </source>
</evidence>
<accession>A0A813I5U2</accession>
<dbReference type="EMBL" id="CAJNNW010003206">
    <property type="protein sequence ID" value="CAE8645164.1"/>
    <property type="molecule type" value="Genomic_DNA"/>
</dbReference>
<gene>
    <name evidence="2" type="ORF">PGLA2088_LOCUS3673</name>
</gene>
<keyword evidence="1" id="KW-0472">Membrane</keyword>
<dbReference type="AlphaFoldDB" id="A0A813I5U2"/>
<dbReference type="Proteomes" id="UP000626109">
    <property type="component" value="Unassembled WGS sequence"/>
</dbReference>
<keyword evidence="1" id="KW-0812">Transmembrane</keyword>
<organism evidence="2 3">
    <name type="scientific">Polarella glacialis</name>
    <name type="common">Dinoflagellate</name>
    <dbReference type="NCBI Taxonomy" id="89957"/>
    <lineage>
        <taxon>Eukaryota</taxon>
        <taxon>Sar</taxon>
        <taxon>Alveolata</taxon>
        <taxon>Dinophyceae</taxon>
        <taxon>Suessiales</taxon>
        <taxon>Suessiaceae</taxon>
        <taxon>Polarella</taxon>
    </lineage>
</organism>
<evidence type="ECO:0000256" key="1">
    <source>
        <dbReference type="SAM" id="Phobius"/>
    </source>
</evidence>
<evidence type="ECO:0000313" key="3">
    <source>
        <dbReference type="Proteomes" id="UP000626109"/>
    </source>
</evidence>
<keyword evidence="1" id="KW-1133">Transmembrane helix</keyword>
<reference evidence="2" key="1">
    <citation type="submission" date="2021-02" db="EMBL/GenBank/DDBJ databases">
        <authorList>
            <person name="Dougan E. K."/>
            <person name="Rhodes N."/>
            <person name="Thang M."/>
            <person name="Chan C."/>
        </authorList>
    </citation>
    <scope>NUCLEOTIDE SEQUENCE</scope>
</reference>
<comment type="caution">
    <text evidence="2">The sequence shown here is derived from an EMBL/GenBank/DDBJ whole genome shotgun (WGS) entry which is preliminary data.</text>
</comment>
<protein>
    <submittedName>
        <fullName evidence="2">Uncharacterized protein</fullName>
    </submittedName>
</protein>
<feature type="transmembrane region" description="Helical" evidence="1">
    <location>
        <begin position="52"/>
        <end position="73"/>
    </location>
</feature>